<dbReference type="Gene3D" id="3.60.10.10">
    <property type="entry name" value="Endonuclease/exonuclease/phosphatase"/>
    <property type="match status" value="1"/>
</dbReference>
<keyword evidence="2" id="KW-1185">Reference proteome</keyword>
<evidence type="ECO:0008006" key="3">
    <source>
        <dbReference type="Google" id="ProtNLM"/>
    </source>
</evidence>
<dbReference type="OrthoDB" id="6082598at2759"/>
<organism evidence="1 2">
    <name type="scientific">Mytilus edulis</name>
    <name type="common">Blue mussel</name>
    <dbReference type="NCBI Taxonomy" id="6550"/>
    <lineage>
        <taxon>Eukaryota</taxon>
        <taxon>Metazoa</taxon>
        <taxon>Spiralia</taxon>
        <taxon>Lophotrochozoa</taxon>
        <taxon>Mollusca</taxon>
        <taxon>Bivalvia</taxon>
        <taxon>Autobranchia</taxon>
        <taxon>Pteriomorphia</taxon>
        <taxon>Mytilida</taxon>
        <taxon>Mytiloidea</taxon>
        <taxon>Mytilidae</taxon>
        <taxon>Mytilinae</taxon>
        <taxon>Mytilus</taxon>
    </lineage>
</organism>
<evidence type="ECO:0000313" key="1">
    <source>
        <dbReference type="EMBL" id="CAG2234767.1"/>
    </source>
</evidence>
<evidence type="ECO:0000313" key="2">
    <source>
        <dbReference type="Proteomes" id="UP000683360"/>
    </source>
</evidence>
<protein>
    <recommendedName>
        <fullName evidence="3">Endonuclease/exonuclease/phosphatase domain-containing protein</fullName>
    </recommendedName>
</protein>
<reference evidence="1" key="1">
    <citation type="submission" date="2021-03" db="EMBL/GenBank/DDBJ databases">
        <authorList>
            <person name="Bekaert M."/>
        </authorList>
    </citation>
    <scope>NUCLEOTIDE SEQUENCE</scope>
</reference>
<comment type="caution">
    <text evidence="1">The sequence shown here is derived from an EMBL/GenBank/DDBJ whole genome shotgun (WGS) entry which is preliminary data.</text>
</comment>
<dbReference type="AlphaFoldDB" id="A0A8S3TMM4"/>
<accession>A0A8S3TMM4</accession>
<sequence length="214" mass="25112">MVKDPLLPSFYICLKGSDYGVNEQFPPEIEQRRRRLYPIMKEERRKRANVVLKISYTLMMKYSDHSYICLLGDFNARTGDDLDFTTYEEFSGRFDLNDVSLNTLASSNINILRKNMDEKKNNFGNIFLQLFRANNLFICNGRIWEDKYKGQFTCENVSVVDYVIGSANCLTLFQNFSNLETSKLFSDAHTPLSLSMCIYENEKRNHFKRELHIN</sequence>
<dbReference type="InterPro" id="IPR036691">
    <property type="entry name" value="Endo/exonu/phosph_ase_sf"/>
</dbReference>
<gene>
    <name evidence="1" type="ORF">MEDL_47364</name>
</gene>
<dbReference type="Proteomes" id="UP000683360">
    <property type="component" value="Unassembled WGS sequence"/>
</dbReference>
<dbReference type="EMBL" id="CAJPWZ010002271">
    <property type="protein sequence ID" value="CAG2234767.1"/>
    <property type="molecule type" value="Genomic_DNA"/>
</dbReference>
<proteinExistence type="predicted"/>
<name>A0A8S3TMM4_MYTED</name>
<dbReference type="SUPFAM" id="SSF56219">
    <property type="entry name" value="DNase I-like"/>
    <property type="match status" value="1"/>
</dbReference>